<protein>
    <submittedName>
        <fullName evidence="8">SNF2 family helicase</fullName>
    </submittedName>
    <submittedName>
        <fullName evidence="9">SNF2_family helicase</fullName>
    </submittedName>
</protein>
<reference evidence="9 10" key="2">
    <citation type="submission" date="2024-07" db="EMBL/GenBank/DDBJ databases">
        <authorList>
            <person name="Akdeniz Z."/>
        </authorList>
    </citation>
    <scope>NUCLEOTIDE SEQUENCE [LARGE SCALE GENOMIC DNA]</scope>
</reference>
<dbReference type="PANTHER" id="PTHR10799">
    <property type="entry name" value="SNF2/RAD54 HELICASE FAMILY"/>
    <property type="match status" value="1"/>
</dbReference>
<dbReference type="Gene3D" id="3.40.50.300">
    <property type="entry name" value="P-loop containing nucleotide triphosphate hydrolases"/>
    <property type="match status" value="1"/>
</dbReference>
<sequence length="1404" mass="162049">MKADSGSAQNLLKRLYTPDQSLIQAPSAARVALNVEKVPISGHNSHIQPRVPVCYIPAQFEPSPDQVSKYGQQSFHCVRELHLRLTEQLQIDQELEFQKAHYQNLMPVYQAPFVMPIDSYPALNPIIRPELPINQTSQAGFLQQFRLMHEERVSALLFQNEQRRQLINRLVLLKSQLQDHFCPSQITQIEESRRKRTKNIDGFGQTAHLSNFSLEQVNQVLVNTFKAQNQSNTSAQFGKTLWRMSHYYLQVFNKIALTEQDLKTSPDFERTFYEKVHQKYPHELVKQPQGLKGVNLKPYQMDGLRFLVSMYLGNAQGKEPAVGKNVCGVCVADDMGLGKTLQSISLMQYLVEKKIQKNMHLIVAPLAVSDNWIREFKKFAPDLNIISYKGADREKARREITTKKNYYTAVITTYDYAMSDRAFFRKIPFDMVIVDEASRIKNCRSKLIGVLRNDIQCKFRLLLSGTPLQNNIRELFTLLQFIHGSVFQNFDTFDQIFGKIVTTVQFGESDDEDKGSEDEPVPDELKESDLESEFNTTNASEVRASDDVTPSGIEATEQLECESSTLTQSTTAGHHSDKMTDAEKVFIIHRLHGIIKPFMIRRVKSDVLDQLPPKEEIILRCPLSGLQQHLYSLAIQQAGRILDNQYTETKQNLSALPKYFIRNVDMYLRKICNHPYAGLESQQLKHLYYYLLNESQQFMESHQLANSKLYQKQLQLSQQVVKEEKPVDQAAVDPNKPEPPSYIQNLYLSNAMWRNSGKLELLHRILLKMKQTNHRVLIFSQFKSILNILEQFCLEREYKYLRFDGDVKDTERNKMVGDFSKEDSQYFIFLLSTRAAAHGLNLQSADTVIIYDCDFNAFYDLQAQDRVYRIGQTKSVKVFKFYTNTTLEQKMLNAAQGKLQMASTIIDAGGFSQNSKEEQRKTTKEIILDVFKSGQILQQDVHILQGAELNKALSRSDAEFRIFENMDQKSAKEWSEFNLQKEVPQIEQKIPEIFLEEQGNILESLKEKYLAAEQYEEQIPKKDGRGRKKKVKVEELEAQPETATEQDGEEAEEEELLRLTSIQQWVNKDLYYTVFNELQNQDIVPNVYSFVQNVEIKPAAQRYSNLFKLTFQYMAQEVIDQFVSSYQFENLNALELFSGPGINFEGTFNSLSFYLKNSSELADYGFKFIKSDRTPIKVFYNTKIHQQLCEKCDTAVLPELFKSQIAFASRILSILHELCRFSLKDVDYTADGSISGKNHLEYHPMYQFWSLPTVEQLPDYYTIVTTPIPFKLIHFKAITLSYTSLGQFVSDVRLVFSNCRLYNPKTSFLRNFAKLLEDEFEKLLTSFFDEEDVKKNDSTIGFGLLDVLTLQDQLVSKLNFKEITPSDEFGVFGTGHFGGGFYEMFTFEITKHISNAMKKKKAKQ</sequence>
<dbReference type="InterPro" id="IPR014001">
    <property type="entry name" value="Helicase_ATP-bd"/>
</dbReference>
<feature type="region of interest" description="Disordered" evidence="4">
    <location>
        <begin position="1023"/>
        <end position="1052"/>
    </location>
</feature>
<evidence type="ECO:0000256" key="1">
    <source>
        <dbReference type="ARBA" id="ARBA00022801"/>
    </source>
</evidence>
<dbReference type="GO" id="GO:0005524">
    <property type="term" value="F:ATP binding"/>
    <property type="evidence" value="ECO:0007669"/>
    <property type="project" value="InterPro"/>
</dbReference>
<dbReference type="PROSITE" id="PS51194">
    <property type="entry name" value="HELICASE_CTER"/>
    <property type="match status" value="1"/>
</dbReference>
<dbReference type="SMART" id="SM00297">
    <property type="entry name" value="BROMO"/>
    <property type="match status" value="1"/>
</dbReference>
<dbReference type="SUPFAM" id="SSF52540">
    <property type="entry name" value="P-loop containing nucleoside triphosphate hydrolases"/>
    <property type="match status" value="2"/>
</dbReference>
<proteinExistence type="predicted"/>
<dbReference type="EMBL" id="CAXDID020000165">
    <property type="protein sequence ID" value="CAL6045656.1"/>
    <property type="molecule type" value="Genomic_DNA"/>
</dbReference>
<dbReference type="InterPro" id="IPR038718">
    <property type="entry name" value="SNF2-like_sf"/>
</dbReference>
<dbReference type="Pfam" id="PF00439">
    <property type="entry name" value="Bromodomain"/>
    <property type="match status" value="1"/>
</dbReference>
<name>A0AA86UMV6_9EUKA</name>
<dbReference type="InterPro" id="IPR027417">
    <property type="entry name" value="P-loop_NTPase"/>
</dbReference>
<evidence type="ECO:0000313" key="10">
    <source>
        <dbReference type="Proteomes" id="UP001642409"/>
    </source>
</evidence>
<evidence type="ECO:0000256" key="3">
    <source>
        <dbReference type="PROSITE-ProRule" id="PRU00035"/>
    </source>
</evidence>
<evidence type="ECO:0000256" key="4">
    <source>
        <dbReference type="SAM" id="MobiDB-lite"/>
    </source>
</evidence>
<dbReference type="FunFam" id="3.40.50.10810:FF:000085">
    <property type="entry name" value="Transcription regulatory protein SNF2"/>
    <property type="match status" value="1"/>
</dbReference>
<dbReference type="InterPro" id="IPR036427">
    <property type="entry name" value="Bromodomain-like_sf"/>
</dbReference>
<dbReference type="InterPro" id="IPR001650">
    <property type="entry name" value="Helicase_C-like"/>
</dbReference>
<evidence type="ECO:0000313" key="8">
    <source>
        <dbReference type="EMBL" id="CAI9964615.1"/>
    </source>
</evidence>
<reference evidence="8" key="1">
    <citation type="submission" date="2023-06" db="EMBL/GenBank/DDBJ databases">
        <authorList>
            <person name="Kurt Z."/>
        </authorList>
    </citation>
    <scope>NUCLEOTIDE SEQUENCE</scope>
</reference>
<keyword evidence="8" id="KW-0347">Helicase</keyword>
<dbReference type="InterPro" id="IPR001487">
    <property type="entry name" value="Bromodomain"/>
</dbReference>
<dbReference type="Gene3D" id="3.40.50.10810">
    <property type="entry name" value="Tandem AAA-ATPase domain"/>
    <property type="match status" value="1"/>
</dbReference>
<keyword evidence="10" id="KW-1185">Reference proteome</keyword>
<dbReference type="EMBL" id="CATOUU010000981">
    <property type="protein sequence ID" value="CAI9964615.1"/>
    <property type="molecule type" value="Genomic_DNA"/>
</dbReference>
<dbReference type="GO" id="GO:0016787">
    <property type="term" value="F:hydrolase activity"/>
    <property type="evidence" value="ECO:0007669"/>
    <property type="project" value="UniProtKB-KW"/>
</dbReference>
<dbReference type="SUPFAM" id="SSF47370">
    <property type="entry name" value="Bromodomain"/>
    <property type="match status" value="1"/>
</dbReference>
<dbReference type="SMART" id="SM00490">
    <property type="entry name" value="HELICc"/>
    <property type="match status" value="1"/>
</dbReference>
<feature type="domain" description="Bromo" evidence="5">
    <location>
        <begin position="1248"/>
        <end position="1310"/>
    </location>
</feature>
<dbReference type="PROSITE" id="PS50014">
    <property type="entry name" value="BROMODOMAIN_2"/>
    <property type="match status" value="1"/>
</dbReference>
<gene>
    <name evidence="9" type="ORF">HINF_LOCUS41244</name>
    <name evidence="8" type="ORF">HINF_LOCUS52260</name>
</gene>
<dbReference type="SMART" id="SM00487">
    <property type="entry name" value="DEXDc"/>
    <property type="match status" value="1"/>
</dbReference>
<dbReference type="CDD" id="cd04369">
    <property type="entry name" value="Bromodomain"/>
    <property type="match status" value="1"/>
</dbReference>
<evidence type="ECO:0000259" key="7">
    <source>
        <dbReference type="PROSITE" id="PS51194"/>
    </source>
</evidence>
<dbReference type="Pfam" id="PF00176">
    <property type="entry name" value="SNF2-rel_dom"/>
    <property type="match status" value="1"/>
</dbReference>
<feature type="region of interest" description="Disordered" evidence="4">
    <location>
        <begin position="508"/>
        <end position="548"/>
    </location>
</feature>
<dbReference type="CDD" id="cd17919">
    <property type="entry name" value="DEXHc_Snf"/>
    <property type="match status" value="1"/>
</dbReference>
<evidence type="ECO:0000259" key="5">
    <source>
        <dbReference type="PROSITE" id="PS50014"/>
    </source>
</evidence>
<feature type="domain" description="Helicase C-terminal" evidence="7">
    <location>
        <begin position="761"/>
        <end position="910"/>
    </location>
</feature>
<feature type="compositionally biased region" description="Acidic residues" evidence="4">
    <location>
        <begin position="508"/>
        <end position="522"/>
    </location>
</feature>
<keyword evidence="2 3" id="KW-0103">Bromodomain</keyword>
<dbReference type="CDD" id="cd18793">
    <property type="entry name" value="SF2_C_SNF"/>
    <property type="match status" value="1"/>
</dbReference>
<keyword evidence="8" id="KW-0067">ATP-binding</keyword>
<keyword evidence="8" id="KW-0547">Nucleotide-binding</keyword>
<comment type="caution">
    <text evidence="8">The sequence shown here is derived from an EMBL/GenBank/DDBJ whole genome shotgun (WGS) entry which is preliminary data.</text>
</comment>
<evidence type="ECO:0000256" key="2">
    <source>
        <dbReference type="ARBA" id="ARBA00023117"/>
    </source>
</evidence>
<evidence type="ECO:0000259" key="6">
    <source>
        <dbReference type="PROSITE" id="PS51192"/>
    </source>
</evidence>
<keyword evidence="1" id="KW-0378">Hydrolase</keyword>
<feature type="domain" description="Helicase ATP-binding" evidence="6">
    <location>
        <begin position="320"/>
        <end position="485"/>
    </location>
</feature>
<dbReference type="Proteomes" id="UP001642409">
    <property type="component" value="Unassembled WGS sequence"/>
</dbReference>
<accession>A0AA86UMV6</accession>
<evidence type="ECO:0000313" key="9">
    <source>
        <dbReference type="EMBL" id="CAL6045656.1"/>
    </source>
</evidence>
<organism evidence="8">
    <name type="scientific">Hexamita inflata</name>
    <dbReference type="NCBI Taxonomy" id="28002"/>
    <lineage>
        <taxon>Eukaryota</taxon>
        <taxon>Metamonada</taxon>
        <taxon>Diplomonadida</taxon>
        <taxon>Hexamitidae</taxon>
        <taxon>Hexamitinae</taxon>
        <taxon>Hexamita</taxon>
    </lineage>
</organism>
<dbReference type="InterPro" id="IPR049730">
    <property type="entry name" value="SNF2/RAD54-like_C"/>
</dbReference>
<dbReference type="Pfam" id="PF00271">
    <property type="entry name" value="Helicase_C"/>
    <property type="match status" value="1"/>
</dbReference>
<dbReference type="GO" id="GO:0004386">
    <property type="term" value="F:helicase activity"/>
    <property type="evidence" value="ECO:0007669"/>
    <property type="project" value="UniProtKB-KW"/>
</dbReference>
<dbReference type="Gene3D" id="1.20.920.10">
    <property type="entry name" value="Bromodomain-like"/>
    <property type="match status" value="1"/>
</dbReference>
<dbReference type="PROSITE" id="PS51192">
    <property type="entry name" value="HELICASE_ATP_BIND_1"/>
    <property type="match status" value="1"/>
</dbReference>
<dbReference type="InterPro" id="IPR000330">
    <property type="entry name" value="SNF2_N"/>
</dbReference>